<dbReference type="EMBL" id="CH408032">
    <property type="protein sequence ID" value="EAQ87215.1"/>
    <property type="molecule type" value="Genomic_DNA"/>
</dbReference>
<dbReference type="VEuPathDB" id="FungiDB:CHGG_03834"/>
<dbReference type="RefSeq" id="XP_001223048.1">
    <property type="nucleotide sequence ID" value="XM_001223047.1"/>
</dbReference>
<keyword evidence="3" id="KW-1185">Reference proteome</keyword>
<proteinExistence type="predicted"/>
<evidence type="ECO:0000256" key="1">
    <source>
        <dbReference type="SAM" id="MobiDB-lite"/>
    </source>
</evidence>
<feature type="region of interest" description="Disordered" evidence="1">
    <location>
        <begin position="21"/>
        <end position="48"/>
    </location>
</feature>
<evidence type="ECO:0000313" key="3">
    <source>
        <dbReference type="Proteomes" id="UP000001056"/>
    </source>
</evidence>
<reference evidence="3" key="1">
    <citation type="journal article" date="2015" name="Genome Announc.">
        <title>Draft genome sequence of the cellulolytic fungus Chaetomium globosum.</title>
        <authorList>
            <person name="Cuomo C.A."/>
            <person name="Untereiner W.A."/>
            <person name="Ma L.-J."/>
            <person name="Grabherr M."/>
            <person name="Birren B.W."/>
        </authorList>
    </citation>
    <scope>NUCLEOTIDE SEQUENCE [LARGE SCALE GENOMIC DNA]</scope>
    <source>
        <strain evidence="3">ATCC 6205 / CBS 148.51 / DSM 1962 / NBRC 6347 / NRRL 1970</strain>
    </source>
</reference>
<sequence length="48" mass="5152">MDRWKGLARQLTCARAWLSVGSASSRGGPDSKTVLHEPGQGQDQAVIE</sequence>
<evidence type="ECO:0000313" key="2">
    <source>
        <dbReference type="EMBL" id="EAQ87215.1"/>
    </source>
</evidence>
<dbReference type="Proteomes" id="UP000001056">
    <property type="component" value="Unassembled WGS sequence"/>
</dbReference>
<dbReference type="InParanoid" id="Q2H312"/>
<dbReference type="AlphaFoldDB" id="Q2H312"/>
<protein>
    <submittedName>
        <fullName evidence="2">Uncharacterized protein</fullName>
    </submittedName>
</protein>
<name>Q2H312_CHAGB</name>
<gene>
    <name evidence="2" type="ORF">CHGG_03834</name>
</gene>
<dbReference type="GeneID" id="4392565"/>
<organism evidence="2 3">
    <name type="scientific">Chaetomium globosum (strain ATCC 6205 / CBS 148.51 / DSM 1962 / NBRC 6347 / NRRL 1970)</name>
    <name type="common">Soil fungus</name>
    <dbReference type="NCBI Taxonomy" id="306901"/>
    <lineage>
        <taxon>Eukaryota</taxon>
        <taxon>Fungi</taxon>
        <taxon>Dikarya</taxon>
        <taxon>Ascomycota</taxon>
        <taxon>Pezizomycotina</taxon>
        <taxon>Sordariomycetes</taxon>
        <taxon>Sordariomycetidae</taxon>
        <taxon>Sordariales</taxon>
        <taxon>Chaetomiaceae</taxon>
        <taxon>Chaetomium</taxon>
    </lineage>
</organism>
<accession>Q2H312</accession>
<dbReference type="HOGENOM" id="CLU_3159922_0_0_1"/>